<dbReference type="RefSeq" id="WP_105746887.1">
    <property type="nucleotide sequence ID" value="NZ_PVLQ01000008.1"/>
</dbReference>
<reference evidence="6 7" key="1">
    <citation type="submission" date="2018-03" db="EMBL/GenBank/DDBJ databases">
        <title>Comparative genomics illustrates the genes involved in a hyperalkaliphilic mechanisms of Serpentinomonas isolated from highly-alkaline calcium-rich serpentinized springs.</title>
        <authorList>
            <person name="Suzuki S."/>
            <person name="Ishii S."/>
            <person name="Walworth N."/>
            <person name="Bird L."/>
            <person name="Kuenen J.G."/>
            <person name="Nealson K.H."/>
        </authorList>
    </citation>
    <scope>NUCLEOTIDE SEQUENCE [LARGE SCALE GENOMIC DNA]</scope>
    <source>
        <strain evidence="6 7">P1</strain>
    </source>
</reference>
<dbReference type="Pfam" id="PF07992">
    <property type="entry name" value="Pyr_redox_2"/>
    <property type="match status" value="1"/>
</dbReference>
<keyword evidence="2 6" id="KW-0560">Oxidoreductase</keyword>
<accession>A0A2S9K912</accession>
<dbReference type="AlphaFoldDB" id="A0A2S9K912"/>
<keyword evidence="1" id="KW-0028">Amino-acid biosynthesis</keyword>
<dbReference type="GO" id="GO:0051536">
    <property type="term" value="F:iron-sulfur cluster binding"/>
    <property type="evidence" value="ECO:0007669"/>
    <property type="project" value="InterPro"/>
</dbReference>
<proteinExistence type="predicted"/>
<dbReference type="SUPFAM" id="SSF46548">
    <property type="entry name" value="alpha-helical ferredoxin"/>
    <property type="match status" value="1"/>
</dbReference>
<dbReference type="NCBIfam" id="TIGR01317">
    <property type="entry name" value="GOGAT_sm_gam"/>
    <property type="match status" value="1"/>
</dbReference>
<dbReference type="InterPro" id="IPR023753">
    <property type="entry name" value="FAD/NAD-binding_dom"/>
</dbReference>
<dbReference type="InterPro" id="IPR028261">
    <property type="entry name" value="DPD_II"/>
</dbReference>
<dbReference type="InterPro" id="IPR009051">
    <property type="entry name" value="Helical_ferredxn"/>
</dbReference>
<dbReference type="EC" id="1.4.1.13" evidence="6"/>
<comment type="pathway">
    <text evidence="4">Amino-acid biosynthesis.</text>
</comment>
<dbReference type="GO" id="GO:0004355">
    <property type="term" value="F:glutamate synthase (NADPH) activity"/>
    <property type="evidence" value="ECO:0007669"/>
    <property type="project" value="UniProtKB-EC"/>
</dbReference>
<organism evidence="6 7">
    <name type="scientific">Malikia granosa</name>
    <dbReference type="NCBI Taxonomy" id="263067"/>
    <lineage>
        <taxon>Bacteria</taxon>
        <taxon>Pseudomonadati</taxon>
        <taxon>Pseudomonadota</taxon>
        <taxon>Betaproteobacteria</taxon>
        <taxon>Burkholderiales</taxon>
        <taxon>Comamonadaceae</taxon>
        <taxon>Malikia</taxon>
    </lineage>
</organism>
<dbReference type="PROSITE" id="PS51379">
    <property type="entry name" value="4FE4S_FER_2"/>
    <property type="match status" value="1"/>
</dbReference>
<evidence type="ECO:0000313" key="7">
    <source>
        <dbReference type="Proteomes" id="UP000238589"/>
    </source>
</evidence>
<evidence type="ECO:0000313" key="6">
    <source>
        <dbReference type="EMBL" id="PRD66904.1"/>
    </source>
</evidence>
<dbReference type="InterPro" id="IPR051394">
    <property type="entry name" value="Glutamate_Synthase"/>
</dbReference>
<dbReference type="Gene3D" id="3.40.50.720">
    <property type="entry name" value="NAD(P)-binding Rossmann-like Domain"/>
    <property type="match status" value="1"/>
</dbReference>
<evidence type="ECO:0000256" key="2">
    <source>
        <dbReference type="ARBA" id="ARBA00023002"/>
    </source>
</evidence>
<dbReference type="EMBL" id="PVLQ01000008">
    <property type="protein sequence ID" value="PRD66904.1"/>
    <property type="molecule type" value="Genomic_DNA"/>
</dbReference>
<sequence>MGKVTGFMEFERIEEGYKPVAERLKHYKEFVIGLSDEQAKIQGARCMDCGTPFCNNGCPVNNIIPDFNDLVYHQDWQNASTVLHSTNNFPEFTGRICPAPCEAACVINVNGDPVGIKSIEHAIIDKAWENGWVKPQPAKVQTGKKVAVVGAGPAGLAAAQQLARAGHDVTLFEKNDRVGGLLRYGIPDFKFEKSHIDRRVKQLEAEGVKIRTGVLIGSMPEGSKVTNWAKESISPEQLKQDFDAVLLTGGSEQSRDLPVPGRELDGIHFAMEFLPQQNKVNADGKLKGQLRADGKHVIVIGGGDTGSDCVGTSTRHGAASVTQFEVMPMPPEQENKPLVWPYWPLKLRTSSSHDESAEKGILKREFAISTKEFIGKNGKVTGLKTVQVELKDGKLVEVPGTEKEFQADLVLLAMGFVHPVATILDGFGIEKDGRGNAKASDALVGGYATSVPKVFAAGDIRRGQSLVVWAIREGRQAARAVDEFLMGSTQLPR</sequence>
<feature type="domain" description="4Fe-4S ferredoxin-type" evidence="5">
    <location>
        <begin position="37"/>
        <end position="68"/>
    </location>
</feature>
<evidence type="ECO:0000256" key="1">
    <source>
        <dbReference type="ARBA" id="ARBA00022605"/>
    </source>
</evidence>
<dbReference type="GO" id="GO:0016639">
    <property type="term" value="F:oxidoreductase activity, acting on the CH-NH2 group of donors, NAD or NADP as acceptor"/>
    <property type="evidence" value="ECO:0007669"/>
    <property type="project" value="InterPro"/>
</dbReference>
<dbReference type="Gene3D" id="3.50.50.60">
    <property type="entry name" value="FAD/NAD(P)-binding domain"/>
    <property type="match status" value="1"/>
</dbReference>
<evidence type="ECO:0000256" key="3">
    <source>
        <dbReference type="ARBA" id="ARBA00023164"/>
    </source>
</evidence>
<evidence type="ECO:0000256" key="4">
    <source>
        <dbReference type="ARBA" id="ARBA00029440"/>
    </source>
</evidence>
<dbReference type="InterPro" id="IPR017896">
    <property type="entry name" value="4Fe4S_Fe-S-bd"/>
</dbReference>
<protein>
    <submittedName>
        <fullName evidence="6">Glutamate synthase</fullName>
        <ecNumber evidence="6">1.4.1.13</ecNumber>
    </submittedName>
</protein>
<dbReference type="PRINTS" id="PR00419">
    <property type="entry name" value="ADXRDTASE"/>
</dbReference>
<keyword evidence="3" id="KW-0314">Glutamate biosynthesis</keyword>
<dbReference type="Gene3D" id="1.10.1060.10">
    <property type="entry name" value="Alpha-helical ferredoxin"/>
    <property type="match status" value="1"/>
</dbReference>
<name>A0A2S9K912_9BURK</name>
<dbReference type="OrthoDB" id="9803192at2"/>
<keyword evidence="7" id="KW-1185">Reference proteome</keyword>
<dbReference type="Pfam" id="PF14691">
    <property type="entry name" value="Fer4_20"/>
    <property type="match status" value="1"/>
</dbReference>
<dbReference type="Proteomes" id="UP000238589">
    <property type="component" value="Unassembled WGS sequence"/>
</dbReference>
<dbReference type="SUPFAM" id="SSF51971">
    <property type="entry name" value="Nucleotide-binding domain"/>
    <property type="match status" value="2"/>
</dbReference>
<dbReference type="GO" id="GO:0006537">
    <property type="term" value="P:glutamate biosynthetic process"/>
    <property type="evidence" value="ECO:0007669"/>
    <property type="project" value="UniProtKB-KW"/>
</dbReference>
<dbReference type="PANTHER" id="PTHR43100:SF1">
    <property type="entry name" value="GLUTAMATE SYNTHASE [NADPH] SMALL CHAIN"/>
    <property type="match status" value="1"/>
</dbReference>
<dbReference type="PANTHER" id="PTHR43100">
    <property type="entry name" value="GLUTAMATE SYNTHASE [NADPH] SMALL CHAIN"/>
    <property type="match status" value="1"/>
</dbReference>
<evidence type="ECO:0000259" key="5">
    <source>
        <dbReference type="PROSITE" id="PS51379"/>
    </source>
</evidence>
<dbReference type="InterPro" id="IPR036188">
    <property type="entry name" value="FAD/NAD-bd_sf"/>
</dbReference>
<comment type="caution">
    <text evidence="6">The sequence shown here is derived from an EMBL/GenBank/DDBJ whole genome shotgun (WGS) entry which is preliminary data.</text>
</comment>
<dbReference type="InterPro" id="IPR006005">
    <property type="entry name" value="Glut_synth_ssu1"/>
</dbReference>
<gene>
    <name evidence="6" type="primary">gltD</name>
    <name evidence="6" type="ORF">C6P64_01875</name>
</gene>